<dbReference type="OrthoDB" id="66881at2759"/>
<reference evidence="19 20" key="1">
    <citation type="journal article" date="2019" name="Sci. Data">
        <title>Hybrid genome assembly and annotation of Danionella translucida.</title>
        <authorList>
            <person name="Kadobianskyi M."/>
            <person name="Schulze L."/>
            <person name="Schuelke M."/>
            <person name="Judkewitz B."/>
        </authorList>
    </citation>
    <scope>NUCLEOTIDE SEQUENCE [LARGE SCALE GENOMIC DNA]</scope>
    <source>
        <strain evidence="19 20">Bolton</strain>
    </source>
</reference>
<keyword evidence="9" id="KW-1133">Transmembrane helix</keyword>
<comment type="cofactor">
    <cofactor evidence="1 18">
        <name>FAD</name>
        <dbReference type="ChEBI" id="CHEBI:57692"/>
    </cofactor>
</comment>
<dbReference type="GO" id="GO:0034899">
    <property type="term" value="F:trimethylamine monooxygenase activity"/>
    <property type="evidence" value="ECO:0007669"/>
    <property type="project" value="UniProtKB-EC"/>
</dbReference>
<dbReference type="GO" id="GO:0050661">
    <property type="term" value="F:NADP binding"/>
    <property type="evidence" value="ECO:0007669"/>
    <property type="project" value="InterPro"/>
</dbReference>
<evidence type="ECO:0000256" key="17">
    <source>
        <dbReference type="ARBA" id="ARBA00049443"/>
    </source>
</evidence>
<keyword evidence="5" id="KW-0812">Transmembrane</keyword>
<evidence type="ECO:0000256" key="8">
    <source>
        <dbReference type="ARBA" id="ARBA00022857"/>
    </source>
</evidence>
<dbReference type="GO" id="GO:0004499">
    <property type="term" value="F:N,N-dimethylaniline monooxygenase activity"/>
    <property type="evidence" value="ECO:0007669"/>
    <property type="project" value="InterPro"/>
</dbReference>
<dbReference type="InterPro" id="IPR050346">
    <property type="entry name" value="FMO-like"/>
</dbReference>
<dbReference type="Gene3D" id="3.50.50.60">
    <property type="entry name" value="FAD/NAD(P)-binding domain"/>
    <property type="match status" value="4"/>
</dbReference>
<evidence type="ECO:0000256" key="12">
    <source>
        <dbReference type="ARBA" id="ARBA00023136"/>
    </source>
</evidence>
<comment type="catalytic activity">
    <reaction evidence="16">
        <text>trimethylamine + NADPH + O2 = trimethylamine N-oxide + NADP(+) + H2O</text>
        <dbReference type="Rhea" id="RHEA:31979"/>
        <dbReference type="ChEBI" id="CHEBI:15377"/>
        <dbReference type="ChEBI" id="CHEBI:15379"/>
        <dbReference type="ChEBI" id="CHEBI:15724"/>
        <dbReference type="ChEBI" id="CHEBI:57783"/>
        <dbReference type="ChEBI" id="CHEBI:58349"/>
        <dbReference type="ChEBI" id="CHEBI:58389"/>
        <dbReference type="EC" id="1.14.13.148"/>
    </reaction>
    <physiologicalReaction direction="left-to-right" evidence="16">
        <dbReference type="Rhea" id="RHEA:31980"/>
    </physiologicalReaction>
</comment>
<keyword evidence="11 18" id="KW-0503">Monooxygenase</keyword>
<dbReference type="AlphaFoldDB" id="A0A553N177"/>
<dbReference type="InterPro" id="IPR002253">
    <property type="entry name" value="Flavin_mOase_1"/>
</dbReference>
<keyword evidence="8" id="KW-0521">NADP</keyword>
<evidence type="ECO:0000256" key="14">
    <source>
        <dbReference type="ARBA" id="ARBA00047338"/>
    </source>
</evidence>
<evidence type="ECO:0000256" key="11">
    <source>
        <dbReference type="ARBA" id="ARBA00023033"/>
    </source>
</evidence>
<sequence length="815" mass="92196">MVKRIAVIGAGSSGLAAIKCCLDEGLEPLCFESSDDIGGLWRFRDEPQAERCSIYYSLTVNTSKEMMCFSDFPAPDHFPNYMHNSLIMQYFKLYAEHFDLIKHIRFQSTVRSVSQRPDFSVSGQWDVVTTDSDGREEHHVFDGVLVCAGHYTQPIKPLSDFPGIDAFPGKLFHSWQYKNPGAFVGKRVVVVGIGNSGGDIAVELSRTFLSTRRGAWVVGRTVDKGLPLDMMRISRVGGLINRLLPRPLINWIGERSLNQRHDHKLYGLQPKRRIFDHRPVINDDLPGRILVGDLVMKSNLQKFRASTVCFDDGTTEDDIDAVILCTGYDYRFPFLPHSLHSGDDGDLKLYKRVFPPSLQHPTLAIIGLLQTRGPIMPVAELQGRWATRVIAGLNHLPPPAKMLQIIERHIAANLKRYPWPKLAALQVDYIPYLDSLAQEVGACPSIPRLLLTDPVLGCRVYFGPCTPYQFRLRGPGVWQGARQAIFTQWERVAKPMKTRPLPEASSFGWRGRAPKYPPPEECLCIRSSEESSSCEVLQQKTTVNTALGGTSGLTCIKCCLDEGLEPVCFESSDDIGGLWKFKENTDPNEASIYNSLIINTSKEMMCFSDFPIPSHFPNYMHNSLIMDYFRMYAEHFQLKHYIRFQTKVLQVTPRPDFPHSGQWDVETESKDGQRERAVFDAVMVATGHHCHPHLPLKDFPGIDTFKGNFFHSRDYKNPEDWRGKRVVVIGIGNSGGDIAVELSRMAKQVYLSTRKGSWILHRVGDNGIPSDMIFNNRALHGVLRLLPVGYRNKIGENRLNKRFNHKLYGLQPAHR</sequence>
<evidence type="ECO:0000256" key="7">
    <source>
        <dbReference type="ARBA" id="ARBA00022827"/>
    </source>
</evidence>
<keyword evidence="6" id="KW-0256">Endoplasmic reticulum</keyword>
<evidence type="ECO:0000256" key="10">
    <source>
        <dbReference type="ARBA" id="ARBA00023002"/>
    </source>
</evidence>
<dbReference type="PRINTS" id="PR00370">
    <property type="entry name" value="FMOXYGENASE"/>
</dbReference>
<keyword evidence="20" id="KW-1185">Reference proteome</keyword>
<evidence type="ECO:0000256" key="18">
    <source>
        <dbReference type="RuleBase" id="RU361177"/>
    </source>
</evidence>
<comment type="catalytic activity">
    <reaction evidence="17">
        <text>N,N-dimethylaniline + NADPH + O2 + H(+) = N,N-dimethylaniline N-oxide + NADP(+) + H2O</text>
        <dbReference type="Rhea" id="RHEA:24468"/>
        <dbReference type="ChEBI" id="CHEBI:15377"/>
        <dbReference type="ChEBI" id="CHEBI:15378"/>
        <dbReference type="ChEBI" id="CHEBI:15379"/>
        <dbReference type="ChEBI" id="CHEBI:16269"/>
        <dbReference type="ChEBI" id="CHEBI:17735"/>
        <dbReference type="ChEBI" id="CHEBI:57783"/>
        <dbReference type="ChEBI" id="CHEBI:58349"/>
        <dbReference type="EC" id="1.14.13.8"/>
    </reaction>
    <physiologicalReaction direction="left-to-right" evidence="17">
        <dbReference type="Rhea" id="RHEA:24469"/>
    </physiologicalReaction>
</comment>
<dbReference type="EC" id="1.-.-.-" evidence="18"/>
<protein>
    <recommendedName>
        <fullName evidence="18">Flavin-containing monooxygenase</fullName>
        <ecNumber evidence="18">1.-.-.-</ecNumber>
    </recommendedName>
</protein>
<dbReference type="GO" id="GO:0050660">
    <property type="term" value="F:flavin adenine dinucleotide binding"/>
    <property type="evidence" value="ECO:0007669"/>
    <property type="project" value="InterPro"/>
</dbReference>
<dbReference type="GO" id="GO:0047822">
    <property type="term" value="F:hypotaurine monooxygenase activity"/>
    <property type="evidence" value="ECO:0007669"/>
    <property type="project" value="RHEA"/>
</dbReference>
<accession>A0A553N177</accession>
<keyword evidence="7 18" id="KW-0274">FAD</keyword>
<comment type="catalytic activity">
    <reaction evidence="14">
        <text>hypotaurine + NADH + O2 + H(+) = taurine + NAD(+) + H2O</text>
        <dbReference type="Rhea" id="RHEA:74111"/>
        <dbReference type="ChEBI" id="CHEBI:15377"/>
        <dbReference type="ChEBI" id="CHEBI:15378"/>
        <dbReference type="ChEBI" id="CHEBI:15379"/>
        <dbReference type="ChEBI" id="CHEBI:57540"/>
        <dbReference type="ChEBI" id="CHEBI:57853"/>
        <dbReference type="ChEBI" id="CHEBI:57945"/>
        <dbReference type="ChEBI" id="CHEBI:507393"/>
        <dbReference type="EC" id="1.14.13.8"/>
    </reaction>
    <physiologicalReaction direction="left-to-right" evidence="14">
        <dbReference type="Rhea" id="RHEA:74112"/>
    </physiologicalReaction>
</comment>
<dbReference type="Proteomes" id="UP000316079">
    <property type="component" value="Unassembled WGS sequence"/>
</dbReference>
<dbReference type="InterPro" id="IPR020946">
    <property type="entry name" value="Flavin_mOase-like"/>
</dbReference>
<evidence type="ECO:0000313" key="20">
    <source>
        <dbReference type="Proteomes" id="UP000316079"/>
    </source>
</evidence>
<comment type="catalytic activity">
    <reaction evidence="15">
        <text>hypotaurine + NADPH + O2 + H(+) = taurine + NADP(+) + H2O</text>
        <dbReference type="Rhea" id="RHEA:69819"/>
        <dbReference type="ChEBI" id="CHEBI:15377"/>
        <dbReference type="ChEBI" id="CHEBI:15378"/>
        <dbReference type="ChEBI" id="CHEBI:15379"/>
        <dbReference type="ChEBI" id="CHEBI:57783"/>
        <dbReference type="ChEBI" id="CHEBI:57853"/>
        <dbReference type="ChEBI" id="CHEBI:58349"/>
        <dbReference type="ChEBI" id="CHEBI:507393"/>
        <dbReference type="EC" id="1.14.13.8"/>
    </reaction>
    <physiologicalReaction direction="left-to-right" evidence="15">
        <dbReference type="Rhea" id="RHEA:69820"/>
    </physiologicalReaction>
</comment>
<dbReference type="Pfam" id="PF00743">
    <property type="entry name" value="FMO-like"/>
    <property type="match status" value="2"/>
</dbReference>
<keyword evidence="4 18" id="KW-0285">Flavoprotein</keyword>
<comment type="caution">
    <text evidence="19">The sequence shown here is derived from an EMBL/GenBank/DDBJ whole genome shotgun (WGS) entry which is preliminary data.</text>
</comment>
<keyword evidence="10 18" id="KW-0560">Oxidoreductase</keyword>
<evidence type="ECO:0000256" key="5">
    <source>
        <dbReference type="ARBA" id="ARBA00022692"/>
    </source>
</evidence>
<keyword evidence="12" id="KW-0472">Membrane</keyword>
<evidence type="ECO:0000256" key="4">
    <source>
        <dbReference type="ARBA" id="ARBA00022630"/>
    </source>
</evidence>
<dbReference type="InterPro" id="IPR036188">
    <property type="entry name" value="FAD/NAD-bd_sf"/>
</dbReference>
<evidence type="ECO:0000256" key="16">
    <source>
        <dbReference type="ARBA" id="ARBA00048088"/>
    </source>
</evidence>
<comment type="subcellular location">
    <subcellularLocation>
        <location evidence="2">Endoplasmic reticulum membrane</location>
        <topology evidence="2">Single-pass membrane protein</topology>
    </subcellularLocation>
</comment>
<evidence type="ECO:0000256" key="13">
    <source>
        <dbReference type="ARBA" id="ARBA00045957"/>
    </source>
</evidence>
<evidence type="ECO:0000256" key="2">
    <source>
        <dbReference type="ARBA" id="ARBA00004389"/>
    </source>
</evidence>
<gene>
    <name evidence="19" type="ORF">DNTS_032431</name>
</gene>
<dbReference type="PANTHER" id="PTHR23023">
    <property type="entry name" value="DIMETHYLANILINE MONOOXYGENASE"/>
    <property type="match status" value="1"/>
</dbReference>
<dbReference type="EMBL" id="SRMA01027142">
    <property type="protein sequence ID" value="TRY59187.1"/>
    <property type="molecule type" value="Genomic_DNA"/>
</dbReference>
<evidence type="ECO:0000256" key="9">
    <source>
        <dbReference type="ARBA" id="ARBA00022989"/>
    </source>
</evidence>
<dbReference type="PRINTS" id="PR01121">
    <property type="entry name" value="FMOXYGENASE1"/>
</dbReference>
<dbReference type="InterPro" id="IPR000960">
    <property type="entry name" value="Flavin_mOase"/>
</dbReference>
<dbReference type="FunFam" id="3.50.50.60:FF:000159">
    <property type="entry name" value="Dimethylaniline monooxygenase [N-oxide-forming]"/>
    <property type="match status" value="2"/>
</dbReference>
<organism evidence="19 20">
    <name type="scientific">Danionella cerebrum</name>
    <dbReference type="NCBI Taxonomy" id="2873325"/>
    <lineage>
        <taxon>Eukaryota</taxon>
        <taxon>Metazoa</taxon>
        <taxon>Chordata</taxon>
        <taxon>Craniata</taxon>
        <taxon>Vertebrata</taxon>
        <taxon>Euteleostomi</taxon>
        <taxon>Actinopterygii</taxon>
        <taxon>Neopterygii</taxon>
        <taxon>Teleostei</taxon>
        <taxon>Ostariophysi</taxon>
        <taxon>Cypriniformes</taxon>
        <taxon>Danionidae</taxon>
        <taxon>Danioninae</taxon>
        <taxon>Danionella</taxon>
    </lineage>
</organism>
<evidence type="ECO:0000313" key="19">
    <source>
        <dbReference type="EMBL" id="TRY59187.1"/>
    </source>
</evidence>
<comment type="similarity">
    <text evidence="3 18">Belongs to the FMO family.</text>
</comment>
<evidence type="ECO:0000256" key="1">
    <source>
        <dbReference type="ARBA" id="ARBA00001974"/>
    </source>
</evidence>
<dbReference type="STRING" id="623744.A0A553N177"/>
<dbReference type="SUPFAM" id="SSF51905">
    <property type="entry name" value="FAD/NAD(P)-binding domain"/>
    <property type="match status" value="3"/>
</dbReference>
<evidence type="ECO:0000256" key="3">
    <source>
        <dbReference type="ARBA" id="ARBA00009183"/>
    </source>
</evidence>
<evidence type="ECO:0000256" key="15">
    <source>
        <dbReference type="ARBA" id="ARBA00048041"/>
    </source>
</evidence>
<evidence type="ECO:0000256" key="6">
    <source>
        <dbReference type="ARBA" id="ARBA00022824"/>
    </source>
</evidence>
<comment type="function">
    <text evidence="13">Broad spectrum monooxygenase that catalyzes the oxygenation of a wide variety of nitrogen- and sulfur-containing compounds including xenobiotics. Catalyzes the S-oxygenation of hypotaurine to produce taurine, an organic osmolyte involved in cell volume regulation as well as a variety of cytoprotective and developmental processes. In vitro, catalyzes the N-oxygenation of trimethylamine (TMA) to produce trimethylamine N-oxide (TMAO) and could therefore participate to the detoxification of this compound that is generated by the action of gut microbiota from dietary precursors such as choline, choline containing compounds, betaine or L-carnitine.</text>
</comment>
<name>A0A553N177_9TELE</name>
<proteinExistence type="inferred from homology"/>
<dbReference type="GO" id="GO:0005789">
    <property type="term" value="C:endoplasmic reticulum membrane"/>
    <property type="evidence" value="ECO:0007669"/>
    <property type="project" value="UniProtKB-SubCell"/>
</dbReference>